<sequence length="362" mass="38857">MAELSVSGVSKTYHGNTALHPIDLEVPDGRFCAMLGSSGSGKSTLLRIVAGLEIPDGGSVRIGGRDVTRTPVERRNIGFVFQNYALFPHLSVRSNVTYGLRAKRVRGAEANRRAEEMLALVGLKGYGDRSPKQLSGGQQQRVALARALVTEPDLLLLDEPLSALDRKIRGDMQREIKRIHAETGLTTIMVTHDQEEAIDLGDEVLLLDQGRVQQNATPEAVYRSPQNPFVAQFLGAHPLGRGTVQVAGPHSRIVLGDLDLPNPRHELPAGTEVEVLVMSEKVRVFPAAQAGTSTGRLDRVDFFGPIARAEIDANGVRVPVTMLSQDADDLGAGDRVWFSVAPAGVHVFPVGTTAPAPVAARA</sequence>
<evidence type="ECO:0000256" key="3">
    <source>
        <dbReference type="ARBA" id="ARBA00022840"/>
    </source>
</evidence>
<comment type="caution">
    <text evidence="6">The sequence shown here is derived from an EMBL/GenBank/DDBJ whole genome shotgun (WGS) entry which is preliminary data.</text>
</comment>
<evidence type="ECO:0000256" key="4">
    <source>
        <dbReference type="ARBA" id="ARBA00066388"/>
    </source>
</evidence>
<dbReference type="GO" id="GO:0043190">
    <property type="term" value="C:ATP-binding cassette (ABC) transporter complex"/>
    <property type="evidence" value="ECO:0007669"/>
    <property type="project" value="InterPro"/>
</dbReference>
<dbReference type="PROSITE" id="PS00211">
    <property type="entry name" value="ABC_TRANSPORTER_1"/>
    <property type="match status" value="1"/>
</dbReference>
<dbReference type="Pfam" id="PF08402">
    <property type="entry name" value="TOBE_2"/>
    <property type="match status" value="1"/>
</dbReference>
<evidence type="ECO:0000259" key="5">
    <source>
        <dbReference type="PROSITE" id="PS50893"/>
    </source>
</evidence>
<evidence type="ECO:0000256" key="1">
    <source>
        <dbReference type="ARBA" id="ARBA00022448"/>
    </source>
</evidence>
<organism evidence="6 7">
    <name type="scientific">Kineococcus rhizosphaerae</name>
    <dbReference type="NCBI Taxonomy" id="559628"/>
    <lineage>
        <taxon>Bacteria</taxon>
        <taxon>Bacillati</taxon>
        <taxon>Actinomycetota</taxon>
        <taxon>Actinomycetes</taxon>
        <taxon>Kineosporiales</taxon>
        <taxon>Kineosporiaceae</taxon>
        <taxon>Kineococcus</taxon>
    </lineage>
</organism>
<dbReference type="InterPro" id="IPR027417">
    <property type="entry name" value="P-loop_NTPase"/>
</dbReference>
<dbReference type="InterPro" id="IPR008995">
    <property type="entry name" value="Mo/tungstate-bd_C_term_dom"/>
</dbReference>
<dbReference type="InterPro" id="IPR003593">
    <property type="entry name" value="AAA+_ATPase"/>
</dbReference>
<dbReference type="FunFam" id="3.40.50.300:FF:000425">
    <property type="entry name" value="Probable ABC transporter, ATP-binding subunit"/>
    <property type="match status" value="1"/>
</dbReference>
<accession>A0A2T0R261</accession>
<proteinExistence type="predicted"/>
<dbReference type="OrthoDB" id="9802264at2"/>
<dbReference type="PANTHER" id="PTHR42781">
    <property type="entry name" value="SPERMIDINE/PUTRESCINE IMPORT ATP-BINDING PROTEIN POTA"/>
    <property type="match status" value="1"/>
</dbReference>
<evidence type="ECO:0000256" key="2">
    <source>
        <dbReference type="ARBA" id="ARBA00022741"/>
    </source>
</evidence>
<dbReference type="Gene3D" id="3.40.50.300">
    <property type="entry name" value="P-loop containing nucleotide triphosphate hydrolases"/>
    <property type="match status" value="1"/>
</dbReference>
<dbReference type="GO" id="GO:0016887">
    <property type="term" value="F:ATP hydrolysis activity"/>
    <property type="evidence" value="ECO:0007669"/>
    <property type="project" value="InterPro"/>
</dbReference>
<dbReference type="GO" id="GO:0005524">
    <property type="term" value="F:ATP binding"/>
    <property type="evidence" value="ECO:0007669"/>
    <property type="project" value="UniProtKB-KW"/>
</dbReference>
<dbReference type="InterPro" id="IPR050093">
    <property type="entry name" value="ABC_SmlMolc_Importer"/>
</dbReference>
<dbReference type="InterPro" id="IPR013611">
    <property type="entry name" value="Transp-assoc_OB_typ2"/>
</dbReference>
<dbReference type="RefSeq" id="WP_106212525.1">
    <property type="nucleotide sequence ID" value="NZ_PVZF01000008.1"/>
</dbReference>
<gene>
    <name evidence="6" type="ORF">CLV37_108282</name>
</gene>
<keyword evidence="1" id="KW-0813">Transport</keyword>
<dbReference type="Proteomes" id="UP000238083">
    <property type="component" value="Unassembled WGS sequence"/>
</dbReference>
<name>A0A2T0R261_9ACTN</name>
<dbReference type="GO" id="GO:0015418">
    <property type="term" value="F:ABC-type quaternary ammonium compound transporting activity"/>
    <property type="evidence" value="ECO:0007669"/>
    <property type="project" value="UniProtKB-EC"/>
</dbReference>
<evidence type="ECO:0000313" key="6">
    <source>
        <dbReference type="EMBL" id="PRY13611.1"/>
    </source>
</evidence>
<dbReference type="PANTHER" id="PTHR42781:SF4">
    <property type="entry name" value="SPERMIDINE_PUTRESCINE IMPORT ATP-BINDING PROTEIN POTA"/>
    <property type="match status" value="1"/>
</dbReference>
<dbReference type="InterPro" id="IPR017871">
    <property type="entry name" value="ABC_transporter-like_CS"/>
</dbReference>
<dbReference type="Pfam" id="PF00005">
    <property type="entry name" value="ABC_tran"/>
    <property type="match status" value="1"/>
</dbReference>
<evidence type="ECO:0000313" key="7">
    <source>
        <dbReference type="Proteomes" id="UP000238083"/>
    </source>
</evidence>
<dbReference type="EMBL" id="PVZF01000008">
    <property type="protein sequence ID" value="PRY13611.1"/>
    <property type="molecule type" value="Genomic_DNA"/>
</dbReference>
<dbReference type="SMART" id="SM00382">
    <property type="entry name" value="AAA"/>
    <property type="match status" value="1"/>
</dbReference>
<protein>
    <recommendedName>
        <fullName evidence="4">ABC-type quaternary amine transporter</fullName>
        <ecNumber evidence="4">7.6.2.9</ecNumber>
    </recommendedName>
</protein>
<keyword evidence="2" id="KW-0547">Nucleotide-binding</keyword>
<dbReference type="AlphaFoldDB" id="A0A2T0R261"/>
<dbReference type="SUPFAM" id="SSF50331">
    <property type="entry name" value="MOP-like"/>
    <property type="match status" value="1"/>
</dbReference>
<keyword evidence="3 6" id="KW-0067">ATP-binding</keyword>
<dbReference type="PROSITE" id="PS50893">
    <property type="entry name" value="ABC_TRANSPORTER_2"/>
    <property type="match status" value="1"/>
</dbReference>
<feature type="domain" description="ABC transporter" evidence="5">
    <location>
        <begin position="4"/>
        <end position="234"/>
    </location>
</feature>
<dbReference type="InterPro" id="IPR003439">
    <property type="entry name" value="ABC_transporter-like_ATP-bd"/>
</dbReference>
<keyword evidence="7" id="KW-1185">Reference proteome</keyword>
<reference evidence="6 7" key="1">
    <citation type="submission" date="2018-03" db="EMBL/GenBank/DDBJ databases">
        <title>Genomic Encyclopedia of Archaeal and Bacterial Type Strains, Phase II (KMG-II): from individual species to whole genera.</title>
        <authorList>
            <person name="Goeker M."/>
        </authorList>
    </citation>
    <scope>NUCLEOTIDE SEQUENCE [LARGE SCALE GENOMIC DNA]</scope>
    <source>
        <strain evidence="6 7">DSM 19711</strain>
    </source>
</reference>
<dbReference type="SUPFAM" id="SSF52540">
    <property type="entry name" value="P-loop containing nucleoside triphosphate hydrolases"/>
    <property type="match status" value="1"/>
</dbReference>
<dbReference type="EC" id="7.6.2.9" evidence="4"/>